<dbReference type="PANTHER" id="PTHR10631">
    <property type="entry name" value="N 2 ,N 2 -DIMETHYLGUANOSINE TRNA METHYLTRANSFERASE"/>
    <property type="match status" value="1"/>
</dbReference>
<feature type="binding site" evidence="8">
    <location>
        <position position="34"/>
    </location>
    <ligand>
        <name>S-adenosyl-L-methionine</name>
        <dbReference type="ChEBI" id="CHEBI:59789"/>
    </ligand>
</feature>
<proteinExistence type="inferred from homology"/>
<evidence type="ECO:0000256" key="1">
    <source>
        <dbReference type="ARBA" id="ARBA00022555"/>
    </source>
</evidence>
<evidence type="ECO:0000313" key="10">
    <source>
        <dbReference type="EMBL" id="MFC6952108.1"/>
    </source>
</evidence>
<dbReference type="NCBIfam" id="NF003327">
    <property type="entry name" value="PRK04338.1-1"/>
    <property type="match status" value="1"/>
</dbReference>
<feature type="binding site" evidence="8">
    <location>
        <position position="238"/>
    </location>
    <ligand>
        <name>Zn(2+)</name>
        <dbReference type="ChEBI" id="CHEBI:29105"/>
    </ligand>
</feature>
<keyword evidence="3 8" id="KW-0808">Transferase</keyword>
<dbReference type="HAMAP" id="MF_00290">
    <property type="entry name" value="tRNA_dimethyltr_TRM1"/>
    <property type="match status" value="1"/>
</dbReference>
<evidence type="ECO:0000313" key="11">
    <source>
        <dbReference type="Proteomes" id="UP001596395"/>
    </source>
</evidence>
<dbReference type="Pfam" id="PF02005">
    <property type="entry name" value="TRM"/>
    <property type="match status" value="1"/>
</dbReference>
<feature type="binding site" evidence="8">
    <location>
        <position position="255"/>
    </location>
    <ligand>
        <name>Zn(2+)</name>
        <dbReference type="ChEBI" id="CHEBI:29105"/>
    </ligand>
</feature>
<dbReference type="GO" id="GO:0000049">
    <property type="term" value="F:tRNA binding"/>
    <property type="evidence" value="ECO:0007669"/>
    <property type="project" value="UniProtKB-UniRule"/>
</dbReference>
<evidence type="ECO:0000256" key="8">
    <source>
        <dbReference type="HAMAP-Rule" id="MF_00290"/>
    </source>
</evidence>
<comment type="catalytic activity">
    <reaction evidence="8">
        <text>guanosine(26) in tRNA + 2 S-adenosyl-L-methionine = N(2)-dimethylguanosine(26) in tRNA + 2 S-adenosyl-L-homocysteine + 2 H(+)</text>
        <dbReference type="Rhea" id="RHEA:43140"/>
        <dbReference type="Rhea" id="RHEA-COMP:10359"/>
        <dbReference type="Rhea" id="RHEA-COMP:10360"/>
        <dbReference type="ChEBI" id="CHEBI:15378"/>
        <dbReference type="ChEBI" id="CHEBI:57856"/>
        <dbReference type="ChEBI" id="CHEBI:59789"/>
        <dbReference type="ChEBI" id="CHEBI:74269"/>
        <dbReference type="ChEBI" id="CHEBI:74513"/>
        <dbReference type="EC" id="2.1.1.216"/>
    </reaction>
</comment>
<evidence type="ECO:0000256" key="4">
    <source>
        <dbReference type="ARBA" id="ARBA00022691"/>
    </source>
</evidence>
<keyword evidence="8" id="KW-0479">Metal-binding</keyword>
<dbReference type="InterPro" id="IPR002905">
    <property type="entry name" value="Trm1"/>
</dbReference>
<dbReference type="PANTHER" id="PTHR10631:SF3">
    <property type="entry name" value="TRNA (GUANINE(26)-N(2))-DIMETHYLTRANSFERASE"/>
    <property type="match status" value="1"/>
</dbReference>
<dbReference type="Proteomes" id="UP001596395">
    <property type="component" value="Unassembled WGS sequence"/>
</dbReference>
<reference evidence="10 11" key="1">
    <citation type="journal article" date="2019" name="Int. J. Syst. Evol. Microbiol.">
        <title>The Global Catalogue of Microorganisms (GCM) 10K type strain sequencing project: providing services to taxonomists for standard genome sequencing and annotation.</title>
        <authorList>
            <consortium name="The Broad Institute Genomics Platform"/>
            <consortium name="The Broad Institute Genome Sequencing Center for Infectious Disease"/>
            <person name="Wu L."/>
            <person name="Ma J."/>
        </authorList>
    </citation>
    <scope>NUCLEOTIDE SEQUENCE [LARGE SCALE GENOMIC DNA]</scope>
    <source>
        <strain evidence="10 11">GX26</strain>
    </source>
</reference>
<comment type="similarity">
    <text evidence="8 9">Belongs to the class I-like SAM-binding methyltransferase superfamily. Trm1 family.</text>
</comment>
<dbReference type="SUPFAM" id="SSF53335">
    <property type="entry name" value="S-adenosyl-L-methionine-dependent methyltransferases"/>
    <property type="match status" value="1"/>
</dbReference>
<comment type="caution">
    <text evidence="10">The sequence shown here is derived from an EMBL/GenBank/DDBJ whole genome shotgun (WGS) entry which is preliminary data.</text>
</comment>
<feature type="binding site" evidence="8">
    <location>
        <position position="258"/>
    </location>
    <ligand>
        <name>Zn(2+)</name>
        <dbReference type="ChEBI" id="CHEBI:29105"/>
    </ligand>
</feature>
<feature type="binding site" evidence="8">
    <location>
        <position position="79"/>
    </location>
    <ligand>
        <name>S-adenosyl-L-methionine</name>
        <dbReference type="ChEBI" id="CHEBI:59789"/>
    </ligand>
</feature>
<evidence type="ECO:0000256" key="7">
    <source>
        <dbReference type="ARBA" id="ARBA00039099"/>
    </source>
</evidence>
<comment type="caution">
    <text evidence="8">Lacks conserved residue(s) required for the propagation of feature annotation.</text>
</comment>
<keyword evidence="6 8" id="KW-0694">RNA-binding</keyword>
<keyword evidence="11" id="KW-1185">Reference proteome</keyword>
<dbReference type="CDD" id="cd02440">
    <property type="entry name" value="AdoMet_MTases"/>
    <property type="match status" value="1"/>
</dbReference>
<dbReference type="GO" id="GO:0046872">
    <property type="term" value="F:metal ion binding"/>
    <property type="evidence" value="ECO:0007669"/>
    <property type="project" value="UniProtKB-KW"/>
</dbReference>
<keyword evidence="4 8" id="KW-0949">S-adenosyl-L-methionine</keyword>
<evidence type="ECO:0000256" key="9">
    <source>
        <dbReference type="PROSITE-ProRule" id="PRU00958"/>
    </source>
</evidence>
<name>A0ABD5VC97_9EURY</name>
<evidence type="ECO:0000256" key="2">
    <source>
        <dbReference type="ARBA" id="ARBA00022603"/>
    </source>
</evidence>
<dbReference type="InterPro" id="IPR042296">
    <property type="entry name" value="tRNA_met_Trm1_C"/>
</dbReference>
<keyword evidence="2 8" id="KW-0489">Methyltransferase</keyword>
<dbReference type="InterPro" id="IPR029063">
    <property type="entry name" value="SAM-dependent_MTases_sf"/>
</dbReference>
<evidence type="ECO:0000256" key="3">
    <source>
        <dbReference type="ARBA" id="ARBA00022679"/>
    </source>
</evidence>
<keyword evidence="8" id="KW-0862">Zinc</keyword>
<protein>
    <recommendedName>
        <fullName evidence="7 8">tRNA (guanine(26)-N(2))-dimethyltransferase</fullName>
        <ecNumber evidence="7 8">2.1.1.216</ecNumber>
    </recommendedName>
    <alternativeName>
        <fullName evidence="8">tRNA 2,2-dimethylguanosine-26 methyltransferase</fullName>
    </alternativeName>
    <alternativeName>
        <fullName evidence="8">tRNA(guanine-26,N(2)-N(2)) methyltransferase</fullName>
    </alternativeName>
    <alternativeName>
        <fullName evidence="8">tRNA(m(2,2)G26)dimethyltransferase</fullName>
    </alternativeName>
</protein>
<dbReference type="AlphaFoldDB" id="A0ABD5VC97"/>
<dbReference type="Gene3D" id="3.30.56.70">
    <property type="entry name" value="N2,N2-dimethylguanosine tRNA methyltransferase, C-terminal domain"/>
    <property type="match status" value="1"/>
</dbReference>
<evidence type="ECO:0000256" key="6">
    <source>
        <dbReference type="ARBA" id="ARBA00022884"/>
    </source>
</evidence>
<dbReference type="EC" id="2.1.1.216" evidence="7 8"/>
<accession>A0ABD5VC97</accession>
<sequence length="372" mass="40639">MEVTEGAVTVEVPEQEGEGKTDAVFFNPVQELNRDLTVAVLDAYREREERAETYLDAMTATGIRGARAAAQGWDVTCADVDPEAVELAESNLARNDLDGRVLERDVNALLWDEYVDVVDIDPFGSPMPFADAAFANTRDLVCITATDTAPLCGAHFDSGVRSYSAVPRNTDFHAEMGLRILLGALARTAGRFDVGVDPIFTHATSHYVRTYLDCTHKASAANRSVQDAQGYLYHCEDCLYRESSRGLVADPPEACPRCESNRISAAGPLWLDAYVDREFTASVRERVTDDMGTAENARELCTTLERELDEPSHYDQHRLCKQWGVGAPAMDAFLDAVRDAGHDASPAHYGGTTFKTTASIDAMRDAASDLGP</sequence>
<dbReference type="Gene3D" id="3.40.50.150">
    <property type="entry name" value="Vaccinia Virus protein VP39"/>
    <property type="match status" value="1"/>
</dbReference>
<dbReference type="GO" id="GO:0160104">
    <property type="term" value="F:tRNA (guanine(26)-N2)-dimethyltransferase activity"/>
    <property type="evidence" value="ECO:0007669"/>
    <property type="project" value="UniProtKB-UniRule"/>
</dbReference>
<feature type="binding site" evidence="8">
    <location>
        <position position="235"/>
    </location>
    <ligand>
        <name>Zn(2+)</name>
        <dbReference type="ChEBI" id="CHEBI:29105"/>
    </ligand>
</feature>
<evidence type="ECO:0000256" key="5">
    <source>
        <dbReference type="ARBA" id="ARBA00022694"/>
    </source>
</evidence>
<dbReference type="EMBL" id="JBHSXN010000001">
    <property type="protein sequence ID" value="MFC6952108.1"/>
    <property type="molecule type" value="Genomic_DNA"/>
</dbReference>
<comment type="function">
    <text evidence="8">Dimethylates a single guanine residue at position 26 of a number of tRNAs using S-adenosyl-L-methionine as donor of the methyl groups.</text>
</comment>
<organism evidence="10 11">
    <name type="scientific">Halorubellus litoreus</name>
    <dbReference type="NCBI Taxonomy" id="755308"/>
    <lineage>
        <taxon>Archaea</taxon>
        <taxon>Methanobacteriati</taxon>
        <taxon>Methanobacteriota</taxon>
        <taxon>Stenosarchaea group</taxon>
        <taxon>Halobacteria</taxon>
        <taxon>Halobacteriales</taxon>
        <taxon>Halorubellaceae</taxon>
        <taxon>Halorubellus</taxon>
    </lineage>
</organism>
<feature type="binding site" evidence="8">
    <location>
        <position position="105"/>
    </location>
    <ligand>
        <name>S-adenosyl-L-methionine</name>
        <dbReference type="ChEBI" id="CHEBI:59789"/>
    </ligand>
</feature>
<dbReference type="PROSITE" id="PS51626">
    <property type="entry name" value="SAM_MT_TRM1"/>
    <property type="match status" value="1"/>
</dbReference>
<dbReference type="RefSeq" id="WP_336349100.1">
    <property type="nucleotide sequence ID" value="NZ_JAZAQL010000001.1"/>
</dbReference>
<dbReference type="InterPro" id="IPR022923">
    <property type="entry name" value="TRM1_arc_bac"/>
</dbReference>
<keyword evidence="1 8" id="KW-0820">tRNA-binding</keyword>
<gene>
    <name evidence="8" type="primary">trm1</name>
    <name evidence="10" type="ORF">ACFQGB_04460</name>
</gene>
<dbReference type="GO" id="GO:0030488">
    <property type="term" value="P:tRNA methylation"/>
    <property type="evidence" value="ECO:0007669"/>
    <property type="project" value="UniProtKB-UniRule"/>
</dbReference>
<feature type="binding site" evidence="8">
    <location>
        <position position="64"/>
    </location>
    <ligand>
        <name>S-adenosyl-L-methionine</name>
        <dbReference type="ChEBI" id="CHEBI:59789"/>
    </ligand>
</feature>
<keyword evidence="5 8" id="KW-0819">tRNA processing</keyword>